<dbReference type="Proteomes" id="UP000184123">
    <property type="component" value="Unassembled WGS sequence"/>
</dbReference>
<evidence type="ECO:0000256" key="2">
    <source>
        <dbReference type="ARBA" id="ARBA00009272"/>
    </source>
</evidence>
<evidence type="ECO:0000313" key="7">
    <source>
        <dbReference type="EMBL" id="SHM10089.1"/>
    </source>
</evidence>
<dbReference type="GO" id="GO:0005198">
    <property type="term" value="F:structural molecule activity"/>
    <property type="evidence" value="ECO:0007669"/>
    <property type="project" value="UniProtKB-UniRule"/>
</dbReference>
<dbReference type="GO" id="GO:0071973">
    <property type="term" value="P:bacterial-type flagellum-dependent cell motility"/>
    <property type="evidence" value="ECO:0007669"/>
    <property type="project" value="InterPro"/>
</dbReference>
<dbReference type="InterPro" id="IPR001624">
    <property type="entry name" value="FliE"/>
</dbReference>
<keyword evidence="7" id="KW-0969">Cilium</keyword>
<reference evidence="6 9" key="2">
    <citation type="submission" date="2019-07" db="EMBL/GenBank/DDBJ databases">
        <title>Whole genome shotgun sequence of Halomonas cupida NBRC 102219.</title>
        <authorList>
            <person name="Hosoyama A."/>
            <person name="Uohara A."/>
            <person name="Ohji S."/>
            <person name="Ichikawa N."/>
        </authorList>
    </citation>
    <scope>NUCLEOTIDE SEQUENCE [LARGE SCALE GENOMIC DNA]</scope>
    <source>
        <strain evidence="6 9">NBRC 102219</strain>
    </source>
</reference>
<dbReference type="PANTHER" id="PTHR34653">
    <property type="match status" value="1"/>
</dbReference>
<name>A0A1M7G2H7_9GAMM</name>
<keyword evidence="7" id="KW-0966">Cell projection</keyword>
<dbReference type="AlphaFoldDB" id="A0A1M7G2H7"/>
<dbReference type="Proteomes" id="UP000321726">
    <property type="component" value="Unassembled WGS sequence"/>
</dbReference>
<keyword evidence="9" id="KW-1185">Reference proteome</keyword>
<dbReference type="EMBL" id="BJXU01000052">
    <property type="protein sequence ID" value="GEN23612.1"/>
    <property type="molecule type" value="Genomic_DNA"/>
</dbReference>
<accession>A0A1M7G2H7</accession>
<keyword evidence="7" id="KW-0282">Flagellum</keyword>
<sequence length="112" mass="11780">MATPAMQSALAQMTSLTQQAGATPVARPLDEAALVADGGGGFADALKSSIQRINQLKHEADAGAMAFQSGVPGVELNDVMVDMQKASLAFQMGQQVRDRLVGAYREVMNMQV</sequence>
<protein>
    <recommendedName>
        <fullName evidence="3 5">Flagellar hook-basal body complex protein FliE</fullName>
    </recommendedName>
</protein>
<comment type="similarity">
    <text evidence="2 5">Belongs to the FliE family.</text>
</comment>
<gene>
    <name evidence="5 6" type="primary">fliE</name>
    <name evidence="6" type="ORF">HCU01_15610</name>
    <name evidence="7" type="ORF">SAMN05660971_02151</name>
</gene>
<dbReference type="HAMAP" id="MF_00724">
    <property type="entry name" value="FliE"/>
    <property type="match status" value="1"/>
</dbReference>
<evidence type="ECO:0000256" key="3">
    <source>
        <dbReference type="ARBA" id="ARBA00018024"/>
    </source>
</evidence>
<reference evidence="7 8" key="1">
    <citation type="submission" date="2016-11" db="EMBL/GenBank/DDBJ databases">
        <authorList>
            <person name="Jaros S."/>
            <person name="Januszkiewicz K."/>
            <person name="Wedrychowicz H."/>
        </authorList>
    </citation>
    <scope>NUCLEOTIDE SEQUENCE [LARGE SCALE GENOMIC DNA]</scope>
    <source>
        <strain evidence="7 8">DSM 4740</strain>
    </source>
</reference>
<evidence type="ECO:0000256" key="4">
    <source>
        <dbReference type="ARBA" id="ARBA00023143"/>
    </source>
</evidence>
<dbReference type="GO" id="GO:0009425">
    <property type="term" value="C:bacterial-type flagellum basal body"/>
    <property type="evidence" value="ECO:0007669"/>
    <property type="project" value="UniProtKB-SubCell"/>
</dbReference>
<dbReference type="NCBIfam" id="TIGR00205">
    <property type="entry name" value="fliE"/>
    <property type="match status" value="1"/>
</dbReference>
<comment type="subcellular location">
    <subcellularLocation>
        <location evidence="1 5">Bacterial flagellum basal body</location>
    </subcellularLocation>
</comment>
<dbReference type="EMBL" id="FRCA01000005">
    <property type="protein sequence ID" value="SHM10089.1"/>
    <property type="molecule type" value="Genomic_DNA"/>
</dbReference>
<evidence type="ECO:0000256" key="1">
    <source>
        <dbReference type="ARBA" id="ARBA00004117"/>
    </source>
</evidence>
<dbReference type="Pfam" id="PF02049">
    <property type="entry name" value="FliE"/>
    <property type="match status" value="1"/>
</dbReference>
<keyword evidence="4 5" id="KW-0975">Bacterial flagellum</keyword>
<proteinExistence type="inferred from homology"/>
<dbReference type="STRING" id="44933.SAMN05660971_02151"/>
<evidence type="ECO:0000313" key="6">
    <source>
        <dbReference type="EMBL" id="GEN23612.1"/>
    </source>
</evidence>
<dbReference type="OrthoDB" id="8909229at2"/>
<evidence type="ECO:0000256" key="5">
    <source>
        <dbReference type="HAMAP-Rule" id="MF_00724"/>
    </source>
</evidence>
<dbReference type="GO" id="GO:0003774">
    <property type="term" value="F:cytoskeletal motor activity"/>
    <property type="evidence" value="ECO:0007669"/>
    <property type="project" value="InterPro"/>
</dbReference>
<dbReference type="PANTHER" id="PTHR34653:SF1">
    <property type="entry name" value="FLAGELLAR HOOK-BASAL BODY COMPLEX PROTEIN FLIE"/>
    <property type="match status" value="1"/>
</dbReference>
<evidence type="ECO:0000313" key="9">
    <source>
        <dbReference type="Proteomes" id="UP000321726"/>
    </source>
</evidence>
<dbReference type="PRINTS" id="PR01006">
    <property type="entry name" value="FLGHOOKFLIE"/>
</dbReference>
<evidence type="ECO:0000313" key="8">
    <source>
        <dbReference type="Proteomes" id="UP000184123"/>
    </source>
</evidence>
<organism evidence="7 8">
    <name type="scientific">Halomonas cupida</name>
    <dbReference type="NCBI Taxonomy" id="44933"/>
    <lineage>
        <taxon>Bacteria</taxon>
        <taxon>Pseudomonadati</taxon>
        <taxon>Pseudomonadota</taxon>
        <taxon>Gammaproteobacteria</taxon>
        <taxon>Oceanospirillales</taxon>
        <taxon>Halomonadaceae</taxon>
        <taxon>Halomonas</taxon>
    </lineage>
</organism>
<dbReference type="RefSeq" id="WP_073435198.1">
    <property type="nucleotide sequence ID" value="NZ_BJXU01000052.1"/>
</dbReference>